<sequence length="206" mass="21491">MAEIAAIILAAGRSTRFSKDAPEATKLVAVLRGKPLVRHVAEAALRSVARPIVVVTGHRRAEVEAALQGLDLSFAINPDYAAGLSSSLKRGVAALPTASAGALILLGDMPLVSSALIDRLIAAFERAADAAPQNPLAAAPRRGGVRGNPVLLSRALFPAVAKLDGDRGARALIDSIGKRLVECDVEDEAALIDIDTKDALRRLELD</sequence>
<dbReference type="Gene3D" id="3.90.550.10">
    <property type="entry name" value="Spore Coat Polysaccharide Biosynthesis Protein SpsA, Chain A"/>
    <property type="match status" value="1"/>
</dbReference>
<dbReference type="Pfam" id="PF12804">
    <property type="entry name" value="NTP_transf_3"/>
    <property type="match status" value="1"/>
</dbReference>
<keyword evidence="4" id="KW-1185">Reference proteome</keyword>
<reference evidence="3 4" key="1">
    <citation type="submission" date="2019-05" db="EMBL/GenBank/DDBJ databases">
        <authorList>
            <person name="Farhan Ul Haque M."/>
        </authorList>
    </citation>
    <scope>NUCLEOTIDE SEQUENCE [LARGE SCALE GENOMIC DNA]</scope>
    <source>
        <strain evidence="3">2</strain>
    </source>
</reference>
<feature type="domain" description="MobA-like NTP transferase" evidence="2">
    <location>
        <begin position="6"/>
        <end position="175"/>
    </location>
</feature>
<organism evidence="3 4">
    <name type="scientific">Methylocella tundrae</name>
    <dbReference type="NCBI Taxonomy" id="227605"/>
    <lineage>
        <taxon>Bacteria</taxon>
        <taxon>Pseudomonadati</taxon>
        <taxon>Pseudomonadota</taxon>
        <taxon>Alphaproteobacteria</taxon>
        <taxon>Hyphomicrobiales</taxon>
        <taxon>Beijerinckiaceae</taxon>
        <taxon>Methylocella</taxon>
    </lineage>
</organism>
<dbReference type="SUPFAM" id="SSF53448">
    <property type="entry name" value="Nucleotide-diphospho-sugar transferases"/>
    <property type="match status" value="1"/>
</dbReference>
<dbReference type="EMBL" id="CABFMQ020000024">
    <property type="protein sequence ID" value="VTZ48919.1"/>
    <property type="molecule type" value="Genomic_DNA"/>
</dbReference>
<dbReference type="InterPro" id="IPR029044">
    <property type="entry name" value="Nucleotide-diphossugar_trans"/>
</dbReference>
<name>A0A8B6M3B8_METTU</name>
<dbReference type="GO" id="GO:0016779">
    <property type="term" value="F:nucleotidyltransferase activity"/>
    <property type="evidence" value="ECO:0007669"/>
    <property type="project" value="UniProtKB-ARBA"/>
</dbReference>
<dbReference type="PANTHER" id="PTHR43777">
    <property type="entry name" value="MOLYBDENUM COFACTOR CYTIDYLYLTRANSFERASE"/>
    <property type="match status" value="1"/>
</dbReference>
<evidence type="ECO:0000256" key="1">
    <source>
        <dbReference type="ARBA" id="ARBA00022842"/>
    </source>
</evidence>
<dbReference type="AlphaFoldDB" id="A0A8B6M3B8"/>
<dbReference type="Proteomes" id="UP000485880">
    <property type="component" value="Unassembled WGS sequence"/>
</dbReference>
<evidence type="ECO:0000313" key="4">
    <source>
        <dbReference type="Proteomes" id="UP000485880"/>
    </source>
</evidence>
<accession>A0A8B6M3B8</accession>
<dbReference type="CDD" id="cd04182">
    <property type="entry name" value="GT_2_like_f"/>
    <property type="match status" value="1"/>
</dbReference>
<protein>
    <submittedName>
        <fullName evidence="3">4-diphosphocytidyl-2C-methyl-D-erythritol kinase</fullName>
    </submittedName>
</protein>
<keyword evidence="1" id="KW-0460">Magnesium</keyword>
<gene>
    <name evidence="3" type="ORF">MPC4_120044</name>
</gene>
<comment type="caution">
    <text evidence="3">The sequence shown here is derived from an EMBL/GenBank/DDBJ whole genome shotgun (WGS) entry which is preliminary data.</text>
</comment>
<dbReference type="PANTHER" id="PTHR43777:SF1">
    <property type="entry name" value="MOLYBDENUM COFACTOR CYTIDYLYLTRANSFERASE"/>
    <property type="match status" value="1"/>
</dbReference>
<keyword evidence="3" id="KW-0808">Transferase</keyword>
<dbReference type="GO" id="GO:0016301">
    <property type="term" value="F:kinase activity"/>
    <property type="evidence" value="ECO:0007669"/>
    <property type="project" value="UniProtKB-KW"/>
</dbReference>
<evidence type="ECO:0000259" key="2">
    <source>
        <dbReference type="Pfam" id="PF12804"/>
    </source>
</evidence>
<evidence type="ECO:0000313" key="3">
    <source>
        <dbReference type="EMBL" id="VTZ48919.1"/>
    </source>
</evidence>
<proteinExistence type="predicted"/>
<dbReference type="InterPro" id="IPR025877">
    <property type="entry name" value="MobA-like_NTP_Trfase"/>
</dbReference>
<keyword evidence="3" id="KW-0418">Kinase</keyword>